<dbReference type="Proteomes" id="UP001055125">
    <property type="component" value="Unassembled WGS sequence"/>
</dbReference>
<evidence type="ECO:0000313" key="3">
    <source>
        <dbReference type="Proteomes" id="UP001055125"/>
    </source>
</evidence>
<evidence type="ECO:0000313" key="2">
    <source>
        <dbReference type="EMBL" id="GJD94489.1"/>
    </source>
</evidence>
<reference evidence="2" key="1">
    <citation type="journal article" date="2021" name="Front. Microbiol.">
        <title>Comprehensive Comparative Genomics and Phenotyping of Methylobacterium Species.</title>
        <authorList>
            <person name="Alessa O."/>
            <person name="Ogura Y."/>
            <person name="Fujitani Y."/>
            <person name="Takami H."/>
            <person name="Hayashi T."/>
            <person name="Sahin N."/>
            <person name="Tani A."/>
        </authorList>
    </citation>
    <scope>NUCLEOTIDE SEQUENCE</scope>
    <source>
        <strain evidence="2">DSM 19015</strain>
    </source>
</reference>
<dbReference type="Gene3D" id="3.40.50.150">
    <property type="entry name" value="Vaccinia Virus protein VP39"/>
    <property type="match status" value="1"/>
</dbReference>
<name>A0ABQ4RW67_9HYPH</name>
<dbReference type="RefSeq" id="WP_238243662.1">
    <property type="nucleotide sequence ID" value="NZ_BPQP01000023.1"/>
</dbReference>
<reference evidence="2" key="2">
    <citation type="submission" date="2021-08" db="EMBL/GenBank/DDBJ databases">
        <authorList>
            <person name="Tani A."/>
            <person name="Ola A."/>
            <person name="Ogura Y."/>
            <person name="Katsura K."/>
            <person name="Hayashi T."/>
        </authorList>
    </citation>
    <scope>NUCLEOTIDE SEQUENCE</scope>
    <source>
        <strain evidence="2">DSM 19015</strain>
    </source>
</reference>
<organism evidence="2 3">
    <name type="scientific">Methylobacterium iners</name>
    <dbReference type="NCBI Taxonomy" id="418707"/>
    <lineage>
        <taxon>Bacteria</taxon>
        <taxon>Pseudomonadati</taxon>
        <taxon>Pseudomonadota</taxon>
        <taxon>Alphaproteobacteria</taxon>
        <taxon>Hyphomicrobiales</taxon>
        <taxon>Methylobacteriaceae</taxon>
        <taxon>Methylobacterium</taxon>
    </lineage>
</organism>
<keyword evidence="3" id="KW-1185">Reference proteome</keyword>
<accession>A0ABQ4RW67</accession>
<gene>
    <name evidence="2" type="ORF">OCOJLMKI_1691</name>
</gene>
<comment type="caution">
    <text evidence="2">The sequence shown here is derived from an EMBL/GenBank/DDBJ whole genome shotgun (WGS) entry which is preliminary data.</text>
</comment>
<protein>
    <recommendedName>
        <fullName evidence="1">Methyltransferase type 11 domain-containing protein</fullName>
    </recommendedName>
</protein>
<dbReference type="InterPro" id="IPR029063">
    <property type="entry name" value="SAM-dependent_MTases_sf"/>
</dbReference>
<dbReference type="CDD" id="cd02440">
    <property type="entry name" value="AdoMet_MTases"/>
    <property type="match status" value="1"/>
</dbReference>
<feature type="domain" description="Methyltransferase type 11" evidence="1">
    <location>
        <begin position="65"/>
        <end position="146"/>
    </location>
</feature>
<dbReference type="InterPro" id="IPR013216">
    <property type="entry name" value="Methyltransf_11"/>
</dbReference>
<dbReference type="EMBL" id="BPQP01000023">
    <property type="protein sequence ID" value="GJD94489.1"/>
    <property type="molecule type" value="Genomic_DNA"/>
</dbReference>
<sequence>MTFLLGPRIWLANRTFRKGYPFLLKDSACTDALFDAVAPQPGERILLTRNAYSPSVLPFVRSHPGAHFVSLEPDEASYLAAEREISSMKAANVVTIRAGDPSLLPLEDESFDKVASIMNLHTAGLAPRLAMVREMRRVLRRKGLIYAADIDAPATQAERNFLKITHFALGDEQVQPHSDGTWPDILTAAGFSRVKRLASQSSLSVRIGVVRAQRR</sequence>
<dbReference type="SUPFAM" id="SSF53335">
    <property type="entry name" value="S-adenosyl-L-methionine-dependent methyltransferases"/>
    <property type="match status" value="1"/>
</dbReference>
<proteinExistence type="predicted"/>
<dbReference type="Pfam" id="PF08241">
    <property type="entry name" value="Methyltransf_11"/>
    <property type="match status" value="1"/>
</dbReference>
<evidence type="ECO:0000259" key="1">
    <source>
        <dbReference type="Pfam" id="PF08241"/>
    </source>
</evidence>